<keyword evidence="1" id="KW-1133">Transmembrane helix</keyword>
<protein>
    <submittedName>
        <fullName evidence="2">Uncharacterized protein</fullName>
    </submittedName>
</protein>
<evidence type="ECO:0000313" key="2">
    <source>
        <dbReference type="EMBL" id="SOC43304.1"/>
    </source>
</evidence>
<evidence type="ECO:0000256" key="1">
    <source>
        <dbReference type="SAM" id="Phobius"/>
    </source>
</evidence>
<organism evidence="2 3">
    <name type="scientific">Ureibacillus acetophenoni</name>
    <dbReference type="NCBI Taxonomy" id="614649"/>
    <lineage>
        <taxon>Bacteria</taxon>
        <taxon>Bacillati</taxon>
        <taxon>Bacillota</taxon>
        <taxon>Bacilli</taxon>
        <taxon>Bacillales</taxon>
        <taxon>Caryophanaceae</taxon>
        <taxon>Ureibacillus</taxon>
    </lineage>
</organism>
<feature type="transmembrane region" description="Helical" evidence="1">
    <location>
        <begin position="6"/>
        <end position="24"/>
    </location>
</feature>
<dbReference type="AlphaFoldDB" id="A0A285UN26"/>
<dbReference type="Proteomes" id="UP000219252">
    <property type="component" value="Unassembled WGS sequence"/>
</dbReference>
<gene>
    <name evidence="2" type="ORF">SAMN05877842_11573</name>
</gene>
<keyword evidence="1" id="KW-0812">Transmembrane</keyword>
<name>A0A285UN26_9BACL</name>
<accession>A0A285UN26</accession>
<keyword evidence="3" id="KW-1185">Reference proteome</keyword>
<dbReference type="RefSeq" id="WP_097150746.1">
    <property type="nucleotide sequence ID" value="NZ_OBQC01000015.1"/>
</dbReference>
<reference evidence="3" key="1">
    <citation type="submission" date="2017-08" db="EMBL/GenBank/DDBJ databases">
        <authorList>
            <person name="Varghese N."/>
            <person name="Submissions S."/>
        </authorList>
    </citation>
    <scope>NUCLEOTIDE SEQUENCE [LARGE SCALE GENOMIC DNA]</scope>
    <source>
        <strain evidence="3">JC23</strain>
    </source>
</reference>
<keyword evidence="1" id="KW-0472">Membrane</keyword>
<proteinExistence type="predicted"/>
<dbReference type="EMBL" id="OBQC01000015">
    <property type="protein sequence ID" value="SOC43304.1"/>
    <property type="molecule type" value="Genomic_DNA"/>
</dbReference>
<dbReference type="OrthoDB" id="9928353at2"/>
<evidence type="ECO:0000313" key="3">
    <source>
        <dbReference type="Proteomes" id="UP000219252"/>
    </source>
</evidence>
<sequence length="138" mass="16119">MRNRRILFGMLTMILMLVILIAIFTNRTSQLTDFVSEEFLMSQPSLHIEKVNGTKLTTIDISKPSQQEILTLLMELPLRKTNKAYPRGEADYRITSNENKNFDLLLYLDENIITFHDKSKGYLVTDETFMEQVEQLLK</sequence>